<dbReference type="PANTHER" id="PTHR31672">
    <property type="entry name" value="BNACNNG10540D PROTEIN"/>
    <property type="match status" value="1"/>
</dbReference>
<dbReference type="SMART" id="SM00256">
    <property type="entry name" value="FBOX"/>
    <property type="match status" value="1"/>
</dbReference>
<proteinExistence type="predicted"/>
<evidence type="ECO:0000313" key="3">
    <source>
        <dbReference type="Proteomes" id="UP001341840"/>
    </source>
</evidence>
<feature type="domain" description="F-box" evidence="1">
    <location>
        <begin position="15"/>
        <end position="55"/>
    </location>
</feature>
<reference evidence="2 3" key="1">
    <citation type="journal article" date="2023" name="Plants (Basel)">
        <title>Bridging the Gap: Combining Genomics and Transcriptomics Approaches to Understand Stylosanthes scabra, an Orphan Legume from the Brazilian Caatinga.</title>
        <authorList>
            <person name="Ferreira-Neto J.R.C."/>
            <person name="da Silva M.D."/>
            <person name="Binneck E."/>
            <person name="de Melo N.F."/>
            <person name="da Silva R.H."/>
            <person name="de Melo A.L.T.M."/>
            <person name="Pandolfi V."/>
            <person name="Bustamante F.O."/>
            <person name="Brasileiro-Vidal A.C."/>
            <person name="Benko-Iseppon A.M."/>
        </authorList>
    </citation>
    <scope>NUCLEOTIDE SEQUENCE [LARGE SCALE GENOMIC DNA]</scope>
    <source>
        <tissue evidence="2">Leaves</tissue>
    </source>
</reference>
<evidence type="ECO:0000259" key="1">
    <source>
        <dbReference type="SMART" id="SM00256"/>
    </source>
</evidence>
<dbReference type="Proteomes" id="UP001341840">
    <property type="component" value="Unassembled WGS sequence"/>
</dbReference>
<dbReference type="InterPro" id="IPR006527">
    <property type="entry name" value="F-box-assoc_dom_typ1"/>
</dbReference>
<dbReference type="Pfam" id="PF00646">
    <property type="entry name" value="F-box"/>
    <property type="match status" value="1"/>
</dbReference>
<comment type="caution">
    <text evidence="2">The sequence shown here is derived from an EMBL/GenBank/DDBJ whole genome shotgun (WGS) entry which is preliminary data.</text>
</comment>
<dbReference type="InterPro" id="IPR050796">
    <property type="entry name" value="SCF_F-box_component"/>
</dbReference>
<dbReference type="Pfam" id="PF07734">
    <property type="entry name" value="FBA_1"/>
    <property type="match status" value="1"/>
</dbReference>
<dbReference type="InterPro" id="IPR017451">
    <property type="entry name" value="F-box-assoc_interact_dom"/>
</dbReference>
<protein>
    <recommendedName>
        <fullName evidence="1">F-box domain-containing protein</fullName>
    </recommendedName>
</protein>
<dbReference type="NCBIfam" id="TIGR01640">
    <property type="entry name" value="F_box_assoc_1"/>
    <property type="match status" value="1"/>
</dbReference>
<dbReference type="SUPFAM" id="SSF81383">
    <property type="entry name" value="F-box domain"/>
    <property type="match status" value="1"/>
</dbReference>
<dbReference type="PANTHER" id="PTHR31672:SF13">
    <property type="entry name" value="F-BOX PROTEIN CPR30-LIKE"/>
    <property type="match status" value="1"/>
</dbReference>
<organism evidence="2 3">
    <name type="scientific">Stylosanthes scabra</name>
    <dbReference type="NCBI Taxonomy" id="79078"/>
    <lineage>
        <taxon>Eukaryota</taxon>
        <taxon>Viridiplantae</taxon>
        <taxon>Streptophyta</taxon>
        <taxon>Embryophyta</taxon>
        <taxon>Tracheophyta</taxon>
        <taxon>Spermatophyta</taxon>
        <taxon>Magnoliopsida</taxon>
        <taxon>eudicotyledons</taxon>
        <taxon>Gunneridae</taxon>
        <taxon>Pentapetalae</taxon>
        <taxon>rosids</taxon>
        <taxon>fabids</taxon>
        <taxon>Fabales</taxon>
        <taxon>Fabaceae</taxon>
        <taxon>Papilionoideae</taxon>
        <taxon>50 kb inversion clade</taxon>
        <taxon>dalbergioids sensu lato</taxon>
        <taxon>Dalbergieae</taxon>
        <taxon>Pterocarpus clade</taxon>
        <taxon>Stylosanthes</taxon>
    </lineage>
</organism>
<dbReference type="InterPro" id="IPR001810">
    <property type="entry name" value="F-box_dom"/>
</dbReference>
<dbReference type="EMBL" id="JASCZI010120926">
    <property type="protein sequence ID" value="MED6157734.1"/>
    <property type="molecule type" value="Genomic_DNA"/>
</dbReference>
<keyword evidence="3" id="KW-1185">Reference proteome</keyword>
<evidence type="ECO:0000313" key="2">
    <source>
        <dbReference type="EMBL" id="MED6157734.1"/>
    </source>
</evidence>
<accession>A0ABU6U9I4</accession>
<gene>
    <name evidence="2" type="ORF">PIB30_026130</name>
</gene>
<name>A0ABU6U9I4_9FABA</name>
<dbReference type="InterPro" id="IPR036047">
    <property type="entry name" value="F-box-like_dom_sf"/>
</dbReference>
<sequence>MTSPKSCNSRGERVLPNELITEVFLRSDACLVARCRCLSREWKDILQGEAFLLEHSQRCFAMQPSCLLHAWLPQRIACTETILRICPSTGNQLYFPSLAFLKNCVDITIVGIQHGSIYFMYSRADGTFELLVWNIFTKAKRFIPGPPNDGFLVLLPTISYAHVPGTVQYSIVFTFRKSMHDQFLMYQIYSSDDHKWSTTRGIIGNIFRLSLHSVILNGIIYWINYSNEVDDSADSIISFCTATRTFDKLNLPPNYHSTCDSLILYEDRIALLYLLATSNNFVASILSLRKNNHAKLSWRVDLKLKCLRVHDIPRCFIGGDLISVTEDDQDGLPGKEAIVVSKFKQSLQYARVHIACLAWNQEIELKYVNEFSFGLFPV</sequence>